<dbReference type="Gene3D" id="3.40.190.10">
    <property type="entry name" value="Periplasmic binding protein-like II"/>
    <property type="match status" value="2"/>
</dbReference>
<gene>
    <name evidence="2" type="ORF">CTI12_AA617550</name>
</gene>
<dbReference type="OrthoDB" id="5984008at2759"/>
<dbReference type="EMBL" id="PKPP01022128">
    <property type="protein sequence ID" value="PWA34596.1"/>
    <property type="molecule type" value="Genomic_DNA"/>
</dbReference>
<dbReference type="Proteomes" id="UP000245207">
    <property type="component" value="Unassembled WGS sequence"/>
</dbReference>
<keyword evidence="1" id="KW-1133">Transmembrane helix</keyword>
<comment type="caution">
    <text evidence="2">The sequence shown here is derived from an EMBL/GenBank/DDBJ whole genome shotgun (WGS) entry which is preliminary data.</text>
</comment>
<reference evidence="2 3" key="1">
    <citation type="journal article" date="2018" name="Mol. Plant">
        <title>The genome of Artemisia annua provides insight into the evolution of Asteraceae family and artemisinin biosynthesis.</title>
        <authorList>
            <person name="Shen Q."/>
            <person name="Zhang L."/>
            <person name="Liao Z."/>
            <person name="Wang S."/>
            <person name="Yan T."/>
            <person name="Shi P."/>
            <person name="Liu M."/>
            <person name="Fu X."/>
            <person name="Pan Q."/>
            <person name="Wang Y."/>
            <person name="Lv Z."/>
            <person name="Lu X."/>
            <person name="Zhang F."/>
            <person name="Jiang W."/>
            <person name="Ma Y."/>
            <person name="Chen M."/>
            <person name="Hao X."/>
            <person name="Li L."/>
            <person name="Tang Y."/>
            <person name="Lv G."/>
            <person name="Zhou Y."/>
            <person name="Sun X."/>
            <person name="Brodelius P.E."/>
            <person name="Rose J.K.C."/>
            <person name="Tang K."/>
        </authorList>
    </citation>
    <scope>NUCLEOTIDE SEQUENCE [LARGE SCALE GENOMIC DNA]</scope>
    <source>
        <strain evidence="3">cv. Huhao1</strain>
        <tissue evidence="2">Leaf</tissue>
    </source>
</reference>
<evidence type="ECO:0000313" key="3">
    <source>
        <dbReference type="Proteomes" id="UP000245207"/>
    </source>
</evidence>
<accession>A0A2U1KCU1</accession>
<dbReference type="PANTHER" id="PTHR18966">
    <property type="entry name" value="IONOTROPIC GLUTAMATE RECEPTOR"/>
    <property type="match status" value="1"/>
</dbReference>
<dbReference type="SUPFAM" id="SSF53850">
    <property type="entry name" value="Periplasmic binding protein-like II"/>
    <property type="match status" value="1"/>
</dbReference>
<feature type="transmembrane region" description="Helical" evidence="1">
    <location>
        <begin position="87"/>
        <end position="111"/>
    </location>
</feature>
<organism evidence="2 3">
    <name type="scientific">Artemisia annua</name>
    <name type="common">Sweet wormwood</name>
    <dbReference type="NCBI Taxonomy" id="35608"/>
    <lineage>
        <taxon>Eukaryota</taxon>
        <taxon>Viridiplantae</taxon>
        <taxon>Streptophyta</taxon>
        <taxon>Embryophyta</taxon>
        <taxon>Tracheophyta</taxon>
        <taxon>Spermatophyta</taxon>
        <taxon>Magnoliopsida</taxon>
        <taxon>eudicotyledons</taxon>
        <taxon>Gunneridae</taxon>
        <taxon>Pentapetalae</taxon>
        <taxon>asterids</taxon>
        <taxon>campanulids</taxon>
        <taxon>Asterales</taxon>
        <taxon>Asteraceae</taxon>
        <taxon>Asteroideae</taxon>
        <taxon>Anthemideae</taxon>
        <taxon>Artemisiinae</taxon>
        <taxon>Artemisia</taxon>
    </lineage>
</organism>
<protein>
    <submittedName>
        <fullName evidence="2">Extracellular solute-binding protein, family 3</fullName>
    </submittedName>
</protein>
<dbReference type="InterPro" id="IPR015683">
    <property type="entry name" value="Ionotropic_Glu_rcpt"/>
</dbReference>
<dbReference type="STRING" id="35608.A0A2U1KCU1"/>
<dbReference type="AlphaFoldDB" id="A0A2U1KCU1"/>
<keyword evidence="3" id="KW-1185">Reference proteome</keyword>
<keyword evidence="1" id="KW-0812">Transmembrane</keyword>
<keyword evidence="1" id="KW-0472">Membrane</keyword>
<sequence length="244" mass="28061">MAGIFERERPEIFERAYDTFSQKIDLDFGFSQNNHDAHLLCSIDRLGRLTDYVMTQPYPSSIFVNPAAKKSSYIPFPGRIRNKFSKVVLVMWLSMLFMVLQIFNATLSSWLTLDLLRPPWSAVETVGYQEGSFIKDLINKRYNFSGKNVKPLHSAEEYKNALSNGSVDVILDELPYIELFLSRYGSEYIKYGPVKQEPGFAFAFPIESPILQPFSRAVLNNLIMPNRKVSMFTVSLGYSYSWEL</sequence>
<evidence type="ECO:0000313" key="2">
    <source>
        <dbReference type="EMBL" id="PWA34596.1"/>
    </source>
</evidence>
<name>A0A2U1KCU1_ARTAN</name>
<evidence type="ECO:0000256" key="1">
    <source>
        <dbReference type="SAM" id="Phobius"/>
    </source>
</evidence>
<proteinExistence type="predicted"/>